<dbReference type="SUPFAM" id="SSF52047">
    <property type="entry name" value="RNI-like"/>
    <property type="match status" value="1"/>
</dbReference>
<evidence type="ECO:0008006" key="5">
    <source>
        <dbReference type="Google" id="ProtNLM"/>
    </source>
</evidence>
<dbReference type="Gene3D" id="3.80.10.10">
    <property type="entry name" value="Ribonuclease Inhibitor"/>
    <property type="match status" value="1"/>
</dbReference>
<evidence type="ECO:0000313" key="4">
    <source>
        <dbReference type="Proteomes" id="UP001215598"/>
    </source>
</evidence>
<feature type="region of interest" description="Disordered" evidence="2">
    <location>
        <begin position="1"/>
        <end position="24"/>
    </location>
</feature>
<organism evidence="3 4">
    <name type="scientific">Mycena metata</name>
    <dbReference type="NCBI Taxonomy" id="1033252"/>
    <lineage>
        <taxon>Eukaryota</taxon>
        <taxon>Fungi</taxon>
        <taxon>Dikarya</taxon>
        <taxon>Basidiomycota</taxon>
        <taxon>Agaricomycotina</taxon>
        <taxon>Agaricomycetes</taxon>
        <taxon>Agaricomycetidae</taxon>
        <taxon>Agaricales</taxon>
        <taxon>Marasmiineae</taxon>
        <taxon>Mycenaceae</taxon>
        <taxon>Mycena</taxon>
    </lineage>
</organism>
<protein>
    <recommendedName>
        <fullName evidence="5">F-box domain-containing protein</fullName>
    </recommendedName>
</protein>
<dbReference type="EMBL" id="JARKIB010000245">
    <property type="protein sequence ID" value="KAJ7720020.1"/>
    <property type="molecule type" value="Genomic_DNA"/>
</dbReference>
<keyword evidence="1" id="KW-0175">Coiled coil</keyword>
<comment type="caution">
    <text evidence="3">The sequence shown here is derived from an EMBL/GenBank/DDBJ whole genome shotgun (WGS) entry which is preliminary data.</text>
</comment>
<dbReference type="Proteomes" id="UP001215598">
    <property type="component" value="Unassembled WGS sequence"/>
</dbReference>
<reference evidence="3" key="1">
    <citation type="submission" date="2023-03" db="EMBL/GenBank/DDBJ databases">
        <title>Massive genome expansion in bonnet fungi (Mycena s.s.) driven by repeated elements and novel gene families across ecological guilds.</title>
        <authorList>
            <consortium name="Lawrence Berkeley National Laboratory"/>
            <person name="Harder C.B."/>
            <person name="Miyauchi S."/>
            <person name="Viragh M."/>
            <person name="Kuo A."/>
            <person name="Thoen E."/>
            <person name="Andreopoulos B."/>
            <person name="Lu D."/>
            <person name="Skrede I."/>
            <person name="Drula E."/>
            <person name="Henrissat B."/>
            <person name="Morin E."/>
            <person name="Kohler A."/>
            <person name="Barry K."/>
            <person name="LaButti K."/>
            <person name="Morin E."/>
            <person name="Salamov A."/>
            <person name="Lipzen A."/>
            <person name="Mereny Z."/>
            <person name="Hegedus B."/>
            <person name="Baldrian P."/>
            <person name="Stursova M."/>
            <person name="Weitz H."/>
            <person name="Taylor A."/>
            <person name="Grigoriev I.V."/>
            <person name="Nagy L.G."/>
            <person name="Martin F."/>
            <person name="Kauserud H."/>
        </authorList>
    </citation>
    <scope>NUCLEOTIDE SEQUENCE</scope>
    <source>
        <strain evidence="3">CBHHK182m</strain>
    </source>
</reference>
<gene>
    <name evidence="3" type="ORF">B0H16DRAFT_1896953</name>
</gene>
<feature type="compositionally biased region" description="Acidic residues" evidence="2">
    <location>
        <begin position="152"/>
        <end position="161"/>
    </location>
</feature>
<name>A0AAD7HG62_9AGAR</name>
<dbReference type="InterPro" id="IPR032675">
    <property type="entry name" value="LRR_dom_sf"/>
</dbReference>
<feature type="coiled-coil region" evidence="1">
    <location>
        <begin position="36"/>
        <end position="63"/>
    </location>
</feature>
<proteinExistence type="predicted"/>
<dbReference type="Gene3D" id="1.20.1280.50">
    <property type="match status" value="1"/>
</dbReference>
<feature type="region of interest" description="Disordered" evidence="2">
    <location>
        <begin position="152"/>
        <end position="177"/>
    </location>
</feature>
<dbReference type="AlphaFoldDB" id="A0AAD7HG62"/>
<feature type="compositionally biased region" description="Polar residues" evidence="2">
    <location>
        <begin position="166"/>
        <end position="175"/>
    </location>
</feature>
<sequence length="547" mass="61951">MSTTTTCANCGFNDPPPATHPPHGSLKWRDFTRARLASTRQQISALQARLEILDEERQELERKLETFTYPVSSTPVELVTEIFLACLPANGRVQPSSRAAPLSLAQICRHWREIALSTPRLWSSVDLTFQRGISTGGWFNRRIRTIAYYSDEGDSDEEGSDDMGSRTQRNIQPSDPDSPYDGACALLRTWFHRAKGCPVSITLRCSSDRRAMPPKIFPAIAEFRGQWGRLELVLPFDDLQALDSINGPFPALQTLSIDLAPPRRGFHTPKLTTFQAAPQLRTLRLFRNLSFKDVRLAAPQLTALHLPDRVHFSKEEWIGIFTRFPALRHFTASLSFDFEDEDDPSPFTNVPPLESLIVDPSADPLGVLTLPYLRHLQCYLAFNRVAVFMAFLSRSACILTHLSIRTYEVRDDTLIQCLRAVPHLITFELKRHASNDGLYEELRSPGLLPHLQHLSIEENGEEYNYEPVFTMLRMRRAPYPEPAARLRTFDLQLDVSEVLSDDESAAPVGPIAVQLQRFAADGLRARVRTDSHKWTVSGDDDEEKDFP</sequence>
<evidence type="ECO:0000313" key="3">
    <source>
        <dbReference type="EMBL" id="KAJ7720020.1"/>
    </source>
</evidence>
<evidence type="ECO:0000256" key="2">
    <source>
        <dbReference type="SAM" id="MobiDB-lite"/>
    </source>
</evidence>
<accession>A0AAD7HG62</accession>
<keyword evidence="4" id="KW-1185">Reference proteome</keyword>
<evidence type="ECO:0000256" key="1">
    <source>
        <dbReference type="SAM" id="Coils"/>
    </source>
</evidence>